<dbReference type="CDD" id="cd05141">
    <property type="entry name" value="Barstar_evA4336-like"/>
    <property type="match status" value="1"/>
</dbReference>
<dbReference type="EMBL" id="WJYN01000012">
    <property type="protein sequence ID" value="MRT01349.1"/>
    <property type="molecule type" value="Genomic_DNA"/>
</dbReference>
<reference evidence="5 6" key="2">
    <citation type="submission" date="2019-11" db="EMBL/GenBank/DDBJ databases">
        <title>Phenotypic characterization of an OXA-22 and OXA-60 co-producing Ralstonia pickettii clinical strain.</title>
        <authorList>
            <person name="He F."/>
        </authorList>
    </citation>
    <scope>NUCLEOTIDE SEQUENCE [LARGE SCALE GENOMIC DNA]</scope>
    <source>
        <strain evidence="5 6">PSLESD1</strain>
    </source>
</reference>
<evidence type="ECO:0000313" key="3">
    <source>
        <dbReference type="EMBL" id="CAJ0729326.1"/>
    </source>
</evidence>
<dbReference type="RefSeq" id="WP_012762915.1">
    <property type="nucleotide sequence ID" value="NZ_CATWFT010000015.1"/>
</dbReference>
<gene>
    <name evidence="4" type="ORF">DEE74_11305</name>
    <name evidence="5" type="ORF">GJQ57_22105</name>
    <name evidence="3" type="ORF">R38712_04005</name>
</gene>
<accession>A0A1C0XEN9</accession>
<dbReference type="Proteomes" id="UP001189303">
    <property type="component" value="Unassembled WGS sequence"/>
</dbReference>
<dbReference type="SUPFAM" id="SSF52038">
    <property type="entry name" value="Barstar-related"/>
    <property type="match status" value="1"/>
</dbReference>
<dbReference type="AlphaFoldDB" id="A0A1C0XEN9"/>
<organism evidence="5 6">
    <name type="scientific">Ralstonia pickettii</name>
    <name type="common">Burkholderia pickettii</name>
    <dbReference type="NCBI Taxonomy" id="329"/>
    <lineage>
        <taxon>Bacteria</taxon>
        <taxon>Pseudomonadati</taxon>
        <taxon>Pseudomonadota</taxon>
        <taxon>Betaproteobacteria</taxon>
        <taxon>Burkholderiales</taxon>
        <taxon>Burkholderiaceae</taxon>
        <taxon>Ralstonia</taxon>
    </lineage>
</organism>
<sequence length="207" mass="23005">MTTNMFGLDDSLTARDERVAREAWHKAQNLYDGVVGMQALGARVGGAAKLPQSAPQNIMTQDNTQTDDDGGREDAMNLFKTVRPNIVQSIRAFRVADLAESAASLGQHFLYANCSAATTKSEVLDVIAREFLFPKHFGKNFDALADCLTDMIYKAGPQPGFVIVLEGLPCQPKFDKEAREVLLDVFRDAAEFWAERKVQFRVFYSFA</sequence>
<reference evidence="4" key="1">
    <citation type="submission" date="2018-06" db="EMBL/GenBank/DDBJ databases">
        <authorList>
            <person name="O'Rourke A."/>
        </authorList>
    </citation>
    <scope>NUCLEOTIDE SEQUENCE</scope>
    <source>
        <strain evidence="4">132550021-3</strain>
    </source>
</reference>
<evidence type="ECO:0000313" key="6">
    <source>
        <dbReference type="Proteomes" id="UP000441032"/>
    </source>
</evidence>
<dbReference type="EMBL" id="CATWFT010000015">
    <property type="protein sequence ID" value="CAJ0729326.1"/>
    <property type="molecule type" value="Genomic_DNA"/>
</dbReference>
<dbReference type="Pfam" id="PF01337">
    <property type="entry name" value="Barstar"/>
    <property type="match status" value="1"/>
</dbReference>
<protein>
    <submittedName>
        <fullName evidence="5">Barstar (Barnase inhibitor)</fullName>
    </submittedName>
    <submittedName>
        <fullName evidence="4">Barstar family protein</fullName>
    </submittedName>
</protein>
<dbReference type="InterPro" id="IPR000468">
    <property type="entry name" value="Barstar"/>
</dbReference>
<comment type="similarity">
    <text evidence="1">Belongs to the barstar family.</text>
</comment>
<dbReference type="EMBL" id="QGBI01000009">
    <property type="protein sequence ID" value="MBX3890448.1"/>
    <property type="molecule type" value="Genomic_DNA"/>
</dbReference>
<dbReference type="Proteomes" id="UP001199322">
    <property type="component" value="Unassembled WGS sequence"/>
</dbReference>
<name>A0A1C0XEN9_RALPI</name>
<keyword evidence="7" id="KW-1185">Reference proteome</keyword>
<dbReference type="InterPro" id="IPR035905">
    <property type="entry name" value="Barstar-like_sf"/>
</dbReference>
<comment type="caution">
    <text evidence="5">The sequence shown here is derived from an EMBL/GenBank/DDBJ whole genome shotgun (WGS) entry which is preliminary data.</text>
</comment>
<evidence type="ECO:0000256" key="1">
    <source>
        <dbReference type="ARBA" id="ARBA00006845"/>
    </source>
</evidence>
<evidence type="ECO:0000313" key="5">
    <source>
        <dbReference type="EMBL" id="MRT01349.1"/>
    </source>
</evidence>
<evidence type="ECO:0000313" key="7">
    <source>
        <dbReference type="Proteomes" id="UP001189303"/>
    </source>
</evidence>
<evidence type="ECO:0000259" key="2">
    <source>
        <dbReference type="Pfam" id="PF01337"/>
    </source>
</evidence>
<proteinExistence type="inferred from homology"/>
<reference evidence="3 7" key="3">
    <citation type="submission" date="2023-07" db="EMBL/GenBank/DDBJ databases">
        <authorList>
            <person name="Peeters C."/>
        </authorList>
    </citation>
    <scope>NUCLEOTIDE SEQUENCE [LARGE SCALE GENOMIC DNA]</scope>
    <source>
        <strain evidence="3 7">R-38712</strain>
    </source>
</reference>
<dbReference type="Proteomes" id="UP000441032">
    <property type="component" value="Unassembled WGS sequence"/>
</dbReference>
<evidence type="ECO:0000313" key="4">
    <source>
        <dbReference type="EMBL" id="MBX3890448.1"/>
    </source>
</evidence>
<feature type="domain" description="Barstar (barnase inhibitor)" evidence="2">
    <location>
        <begin position="108"/>
        <end position="204"/>
    </location>
</feature>
<dbReference type="Gene3D" id="3.30.370.10">
    <property type="entry name" value="Barstar-like"/>
    <property type="match status" value="1"/>
</dbReference>